<dbReference type="Pfam" id="PF11898">
    <property type="entry name" value="DUF3418"/>
    <property type="match status" value="1"/>
</dbReference>
<keyword evidence="4" id="KW-0067">ATP-binding</keyword>
<evidence type="ECO:0000256" key="1">
    <source>
        <dbReference type="ARBA" id="ARBA00022741"/>
    </source>
</evidence>
<dbReference type="CDD" id="cd18791">
    <property type="entry name" value="SF2_C_RHA"/>
    <property type="match status" value="1"/>
</dbReference>
<dbReference type="SMART" id="SM00382">
    <property type="entry name" value="AAA"/>
    <property type="match status" value="1"/>
</dbReference>
<dbReference type="Pfam" id="PF04408">
    <property type="entry name" value="WHD_HA2"/>
    <property type="match status" value="1"/>
</dbReference>
<dbReference type="EMBL" id="SMSE01000002">
    <property type="protein sequence ID" value="TDG14151.1"/>
    <property type="molecule type" value="Genomic_DNA"/>
</dbReference>
<dbReference type="FunFam" id="3.40.50.300:FF:000575">
    <property type="entry name" value="ATP-dependent helicase hrpA"/>
    <property type="match status" value="1"/>
</dbReference>
<dbReference type="SMART" id="SM00490">
    <property type="entry name" value="HELICc"/>
    <property type="match status" value="1"/>
</dbReference>
<keyword evidence="9" id="KW-1185">Reference proteome</keyword>
<organism evidence="8 9">
    <name type="scientific">Seongchinamella unica</name>
    <dbReference type="NCBI Taxonomy" id="2547392"/>
    <lineage>
        <taxon>Bacteria</taxon>
        <taxon>Pseudomonadati</taxon>
        <taxon>Pseudomonadota</taxon>
        <taxon>Gammaproteobacteria</taxon>
        <taxon>Cellvibrionales</taxon>
        <taxon>Halieaceae</taxon>
        <taxon>Seongchinamella</taxon>
    </lineage>
</organism>
<dbReference type="InterPro" id="IPR007502">
    <property type="entry name" value="Helicase-assoc_dom"/>
</dbReference>
<gene>
    <name evidence="8" type="primary">hrpA</name>
    <name evidence="8" type="ORF">E2F43_11800</name>
</gene>
<accession>A0A4R5LTB7</accession>
<feature type="domain" description="Helicase C-terminal" evidence="7">
    <location>
        <begin position="218"/>
        <end position="385"/>
    </location>
</feature>
<evidence type="ECO:0000256" key="4">
    <source>
        <dbReference type="ARBA" id="ARBA00022840"/>
    </source>
</evidence>
<keyword evidence="3 8" id="KW-0347">Helicase</keyword>
<dbReference type="PROSITE" id="PS51192">
    <property type="entry name" value="HELICASE_ATP_BIND_1"/>
    <property type="match status" value="1"/>
</dbReference>
<dbReference type="Gene3D" id="1.20.120.1080">
    <property type="match status" value="1"/>
</dbReference>
<dbReference type="Pfam" id="PF00271">
    <property type="entry name" value="Helicase_C"/>
    <property type="match status" value="1"/>
</dbReference>
<dbReference type="InterPro" id="IPR014001">
    <property type="entry name" value="Helicase_ATP-bd"/>
</dbReference>
<feature type="domain" description="Helicase ATP-binding" evidence="6">
    <location>
        <begin position="28"/>
        <end position="191"/>
    </location>
</feature>
<dbReference type="InterPro" id="IPR010222">
    <property type="entry name" value="RNA_helicase_HrpA"/>
</dbReference>
<evidence type="ECO:0000259" key="6">
    <source>
        <dbReference type="PROSITE" id="PS51192"/>
    </source>
</evidence>
<proteinExistence type="predicted"/>
<dbReference type="Pfam" id="PF07717">
    <property type="entry name" value="OB_NTP_bind"/>
    <property type="match status" value="1"/>
</dbReference>
<dbReference type="InterPro" id="IPR011545">
    <property type="entry name" value="DEAD/DEAH_box_helicase_dom"/>
</dbReference>
<dbReference type="GO" id="GO:0016787">
    <property type="term" value="F:hydrolase activity"/>
    <property type="evidence" value="ECO:0007669"/>
    <property type="project" value="UniProtKB-KW"/>
</dbReference>
<dbReference type="SMART" id="SM00487">
    <property type="entry name" value="DEXDc"/>
    <property type="match status" value="1"/>
</dbReference>
<comment type="caution">
    <text evidence="8">The sequence shown here is derived from an EMBL/GenBank/DDBJ whole genome shotgun (WGS) entry which is preliminary data.</text>
</comment>
<dbReference type="Pfam" id="PF21010">
    <property type="entry name" value="HA2_C"/>
    <property type="match status" value="1"/>
</dbReference>
<dbReference type="OrthoDB" id="9805617at2"/>
<dbReference type="GO" id="GO:0003724">
    <property type="term" value="F:RNA helicase activity"/>
    <property type="evidence" value="ECO:0007669"/>
    <property type="project" value="UniProtKB-EC"/>
</dbReference>
<dbReference type="PROSITE" id="PS51194">
    <property type="entry name" value="HELICASE_CTER"/>
    <property type="match status" value="1"/>
</dbReference>
<name>A0A4R5LTB7_9GAMM</name>
<keyword evidence="2 8" id="KW-0378">Hydrolase</keyword>
<dbReference type="Proteomes" id="UP000295554">
    <property type="component" value="Unassembled WGS sequence"/>
</dbReference>
<dbReference type="RefSeq" id="WP_133212829.1">
    <property type="nucleotide sequence ID" value="NZ_SMSE01000002.1"/>
</dbReference>
<feature type="region of interest" description="Disordered" evidence="5">
    <location>
        <begin position="466"/>
        <end position="485"/>
    </location>
</feature>
<evidence type="ECO:0000256" key="5">
    <source>
        <dbReference type="SAM" id="MobiDB-lite"/>
    </source>
</evidence>
<dbReference type="InterPro" id="IPR001650">
    <property type="entry name" value="Helicase_C-like"/>
</dbReference>
<evidence type="ECO:0000313" key="9">
    <source>
        <dbReference type="Proteomes" id="UP000295554"/>
    </source>
</evidence>
<dbReference type="GO" id="GO:0003723">
    <property type="term" value="F:RNA binding"/>
    <property type="evidence" value="ECO:0007669"/>
    <property type="project" value="TreeGrafter"/>
</dbReference>
<dbReference type="PANTHER" id="PTHR18934">
    <property type="entry name" value="ATP-DEPENDENT RNA HELICASE"/>
    <property type="match status" value="1"/>
</dbReference>
<keyword evidence="1" id="KW-0547">Nucleotide-binding</keyword>
<dbReference type="Pfam" id="PF00270">
    <property type="entry name" value="DEAD"/>
    <property type="match status" value="1"/>
</dbReference>
<evidence type="ECO:0000259" key="7">
    <source>
        <dbReference type="PROSITE" id="PS51194"/>
    </source>
</evidence>
<dbReference type="NCBIfam" id="NF008348">
    <property type="entry name" value="PRK11131.1"/>
    <property type="match status" value="1"/>
</dbReference>
<dbReference type="SUPFAM" id="SSF52540">
    <property type="entry name" value="P-loop containing nucleoside triphosphate hydrolases"/>
    <property type="match status" value="1"/>
</dbReference>
<dbReference type="NCBIfam" id="TIGR01967">
    <property type="entry name" value="DEAH_box_HrpA"/>
    <property type="match status" value="1"/>
</dbReference>
<reference evidence="8 9" key="1">
    <citation type="submission" date="2019-03" db="EMBL/GenBank/DDBJ databases">
        <title>Seongchinamella monodicae gen. nov., sp. nov., a novel member of the Gammaproteobacteria isolated from a tidal mudflat of beach.</title>
        <authorList>
            <person name="Yang H.G."/>
            <person name="Kang J.W."/>
            <person name="Lee S.D."/>
        </authorList>
    </citation>
    <scope>NUCLEOTIDE SEQUENCE [LARGE SCALE GENOMIC DNA]</scope>
    <source>
        <strain evidence="8 9">GH4-78</strain>
    </source>
</reference>
<dbReference type="SMART" id="SM00847">
    <property type="entry name" value="HA2"/>
    <property type="match status" value="1"/>
</dbReference>
<dbReference type="GO" id="GO:0005524">
    <property type="term" value="F:ATP binding"/>
    <property type="evidence" value="ECO:0007669"/>
    <property type="project" value="UniProtKB-KW"/>
</dbReference>
<dbReference type="Gene3D" id="3.40.50.300">
    <property type="entry name" value="P-loop containing nucleotide triphosphate hydrolases"/>
    <property type="match status" value="2"/>
</dbReference>
<dbReference type="InterPro" id="IPR003593">
    <property type="entry name" value="AAA+_ATPase"/>
</dbReference>
<evidence type="ECO:0000256" key="2">
    <source>
        <dbReference type="ARBA" id="ARBA00022801"/>
    </source>
</evidence>
<dbReference type="PANTHER" id="PTHR18934:SF99">
    <property type="entry name" value="ATP-DEPENDENT RNA HELICASE DHX37-RELATED"/>
    <property type="match status" value="1"/>
</dbReference>
<dbReference type="InterPro" id="IPR024590">
    <property type="entry name" value="HrpA_C"/>
</dbReference>
<dbReference type="EC" id="3.6.4.13" evidence="8"/>
<sequence length="1245" mass="142134">MADSVIESRRPIHFPEELPVSQRREEIARAIADYQVVVVAGETGSGKTTQLPKICLELGRGNNGLIGHTQPRRLAARTVAQRIAWELGGELGGVVGYQVRFTDKVSEETAVKLMTDGILLAEIQRDRLLKRYDTLIIDEAHERSLNIDFLLGYLKQLLPRRPDLKLIITSATIDVDSFSRHFDDAPVIEVSGRTYPVETHYLGSSAEQDTDDYSRISSLVQDIDAGNFGKRGDILVFLPGERDIRELARQLRADTELDILPLYARLSQAEQNRVFDISSRRGTRVVLATNVAETSLTVPGIRYVIDPGEARISRYSYRTKVQRLPVEPISQASANQRQGRCGRVEAGVCLRLYTEEDFNLRPEFTDPEILRTNLAAVILQMLNLGLGEVDRFPFINPPDPRMVRDGYKLLEELGAVSANGRMTPVGRSLARLPVDPRLGRMVLAASERNCLAEILVIASALAVQDPRERPADKQQQSDQSHARFKHPRSDFMAWLNLWRYYEEQRQALSQNQLRKLCKREFFSYLRMREWRDIHVQLTIACRQQQLRPPPRLPEEENYQGIHQALLAGLLGNIAQHQEDREYLGARNRKLQIFPGSSQARKKPKWLVAAEVVETSRVFARTVGAIDPQWVVDTNPQLLKHHYYQPRWQSRSGRVVAWERLTLYGLTIADKRSVHYGPIAPAESRELLIRDGLIAGQYRQHPPFLKHNLRLVRELEELESKVRRRDLLVDEQVLFEFYDAQLPETCYTAGRLQSWLKKTPGADERLRLDKTVLLARDPGAELENQFPDKLQWQDLEFKLSYQFEPGKASDGVTVTVPVALLNRVPRFRFDWLVPGLLRDKCIALVKGLPKDKRKRLVPVPNYVDQALAELEADDSDLLLALSRVLGRLGGLKLQPADWNSDKLDDFYRMNIRVVDAQGRLLEQGRDLAALIETYRSDTRQSIGEDKGDSPAREGITRWDFDVLDREWRFRQAGVEILSYPALVDKGDSVAIELCDYPGLAWRQHRRGVLKLLRLHSAQAVKYLRKQMLRGNEFNLVLAGAGQERSALVEDLIDGAFVQAMALDTQLPRDRQAFEQLLAKGKGELVNRGNDIETLLLNSLTPLAEARRRLASFESGKWRENIADMEQQLRALFCPGFVRDTPADWLGQYPRYMKALLNRVERLPGQVPKDLQHTALLQQLYQPLAEAQASREGLLQLCVAASQYRWMLEELRVSLFAQQLGTRQAVSQKRLQQQWQDVQAWLDANPH</sequence>
<evidence type="ECO:0000313" key="8">
    <source>
        <dbReference type="EMBL" id="TDG14151.1"/>
    </source>
</evidence>
<dbReference type="AlphaFoldDB" id="A0A4R5LTB7"/>
<dbReference type="FunFam" id="1.20.120.1080:FF:000005">
    <property type="entry name" value="ATP-dependent helicase HrpA"/>
    <property type="match status" value="1"/>
</dbReference>
<protein>
    <submittedName>
        <fullName evidence="8">ATP-dependent RNA helicase HrpA</fullName>
        <ecNumber evidence="8">3.6.4.13</ecNumber>
    </submittedName>
</protein>
<dbReference type="InterPro" id="IPR027417">
    <property type="entry name" value="P-loop_NTPase"/>
</dbReference>
<dbReference type="InterPro" id="IPR011709">
    <property type="entry name" value="DEAD-box_helicase_OB_fold"/>
</dbReference>
<dbReference type="InterPro" id="IPR048333">
    <property type="entry name" value="HA2_WH"/>
</dbReference>
<evidence type="ECO:0000256" key="3">
    <source>
        <dbReference type="ARBA" id="ARBA00022806"/>
    </source>
</evidence>